<accession>X0VL94</accession>
<keyword evidence="1" id="KW-0472">Membrane</keyword>
<comment type="caution">
    <text evidence="2">The sequence shown here is derived from an EMBL/GenBank/DDBJ whole genome shotgun (WGS) entry which is preliminary data.</text>
</comment>
<feature type="transmembrane region" description="Helical" evidence="1">
    <location>
        <begin position="242"/>
        <end position="264"/>
    </location>
</feature>
<gene>
    <name evidence="2" type="ORF">S01H1_33820</name>
</gene>
<keyword evidence="1" id="KW-0812">Transmembrane</keyword>
<reference evidence="2" key="1">
    <citation type="journal article" date="2014" name="Front. Microbiol.">
        <title>High frequency of phylogenetically diverse reductive dehalogenase-homologous genes in deep subseafloor sedimentary metagenomes.</title>
        <authorList>
            <person name="Kawai M."/>
            <person name="Futagami T."/>
            <person name="Toyoda A."/>
            <person name="Takaki Y."/>
            <person name="Nishi S."/>
            <person name="Hori S."/>
            <person name="Arai W."/>
            <person name="Tsubouchi T."/>
            <person name="Morono Y."/>
            <person name="Uchiyama I."/>
            <person name="Ito T."/>
            <person name="Fujiyama A."/>
            <person name="Inagaki F."/>
            <person name="Takami H."/>
        </authorList>
    </citation>
    <scope>NUCLEOTIDE SEQUENCE</scope>
    <source>
        <strain evidence="2">Expedition CK06-06</strain>
    </source>
</reference>
<protein>
    <submittedName>
        <fullName evidence="2">Uncharacterized protein</fullName>
    </submittedName>
</protein>
<dbReference type="AlphaFoldDB" id="X0VL94"/>
<dbReference type="EMBL" id="BARS01021017">
    <property type="protein sequence ID" value="GAG13273.1"/>
    <property type="molecule type" value="Genomic_DNA"/>
</dbReference>
<evidence type="ECO:0000256" key="1">
    <source>
        <dbReference type="SAM" id="Phobius"/>
    </source>
</evidence>
<proteinExistence type="predicted"/>
<organism evidence="2">
    <name type="scientific">marine sediment metagenome</name>
    <dbReference type="NCBI Taxonomy" id="412755"/>
    <lineage>
        <taxon>unclassified sequences</taxon>
        <taxon>metagenomes</taxon>
        <taxon>ecological metagenomes</taxon>
    </lineage>
</organism>
<keyword evidence="1" id="KW-1133">Transmembrane helix</keyword>
<feature type="non-terminal residue" evidence="2">
    <location>
        <position position="1"/>
    </location>
</feature>
<evidence type="ECO:0000313" key="2">
    <source>
        <dbReference type="EMBL" id="GAG13273.1"/>
    </source>
</evidence>
<feature type="non-terminal residue" evidence="2">
    <location>
        <position position="272"/>
    </location>
</feature>
<name>X0VL94_9ZZZZ</name>
<sequence length="272" mass="30928">LTFLNPLPSNLSIYELDDNITFNITITDENLYSFFINISNSTNLLFNFSTIALNGLTTYTFGEIINFTGWGIGFYSVSVGGCDGHTEGELKGWYVEHKPKSVKYNNEVEIGLLNDNATITTKFNKDRYAFKVSSEENIGYIELLITSKSYIDIVSTEYLGHLITSNYWIDFENDNVDTLLITRINATSLRVEIWLKNPKKTINFNSIGALNCVAQTVLFEIEERFAFEFERFECDTSTTGKAIVFAGFVIFVVLLWIFCMYINISVLSMIMG</sequence>